<feature type="compositionally biased region" description="Gly residues" evidence="1">
    <location>
        <begin position="36"/>
        <end position="50"/>
    </location>
</feature>
<accession>A0A6G1L2H0</accession>
<name>A0A6G1L2H0_9PEZI</name>
<organism evidence="2 3">
    <name type="scientific">Teratosphaeria nubilosa</name>
    <dbReference type="NCBI Taxonomy" id="161662"/>
    <lineage>
        <taxon>Eukaryota</taxon>
        <taxon>Fungi</taxon>
        <taxon>Dikarya</taxon>
        <taxon>Ascomycota</taxon>
        <taxon>Pezizomycotina</taxon>
        <taxon>Dothideomycetes</taxon>
        <taxon>Dothideomycetidae</taxon>
        <taxon>Mycosphaerellales</taxon>
        <taxon>Teratosphaeriaceae</taxon>
        <taxon>Teratosphaeria</taxon>
    </lineage>
</organism>
<dbReference type="AlphaFoldDB" id="A0A6G1L2H0"/>
<reference evidence="2" key="1">
    <citation type="journal article" date="2020" name="Stud. Mycol.">
        <title>101 Dothideomycetes genomes: a test case for predicting lifestyles and emergence of pathogens.</title>
        <authorList>
            <person name="Haridas S."/>
            <person name="Albert R."/>
            <person name="Binder M."/>
            <person name="Bloem J."/>
            <person name="Labutti K."/>
            <person name="Salamov A."/>
            <person name="Andreopoulos B."/>
            <person name="Baker S."/>
            <person name="Barry K."/>
            <person name="Bills G."/>
            <person name="Bluhm B."/>
            <person name="Cannon C."/>
            <person name="Castanera R."/>
            <person name="Culley D."/>
            <person name="Daum C."/>
            <person name="Ezra D."/>
            <person name="Gonzalez J."/>
            <person name="Henrissat B."/>
            <person name="Kuo A."/>
            <person name="Liang C."/>
            <person name="Lipzen A."/>
            <person name="Lutzoni F."/>
            <person name="Magnuson J."/>
            <person name="Mondo S."/>
            <person name="Nolan M."/>
            <person name="Ohm R."/>
            <person name="Pangilinan J."/>
            <person name="Park H.-J."/>
            <person name="Ramirez L."/>
            <person name="Alfaro M."/>
            <person name="Sun H."/>
            <person name="Tritt A."/>
            <person name="Yoshinaga Y."/>
            <person name="Zwiers L.-H."/>
            <person name="Turgeon B."/>
            <person name="Goodwin S."/>
            <person name="Spatafora J."/>
            <person name="Crous P."/>
            <person name="Grigoriev I."/>
        </authorList>
    </citation>
    <scope>NUCLEOTIDE SEQUENCE</scope>
    <source>
        <strain evidence="2">CBS 116005</strain>
    </source>
</reference>
<keyword evidence="3" id="KW-1185">Reference proteome</keyword>
<evidence type="ECO:0000313" key="3">
    <source>
        <dbReference type="Proteomes" id="UP000799436"/>
    </source>
</evidence>
<protein>
    <submittedName>
        <fullName evidence="2">Uncharacterized protein</fullName>
    </submittedName>
</protein>
<gene>
    <name evidence="2" type="ORF">EJ03DRAFT_376724</name>
</gene>
<evidence type="ECO:0000313" key="2">
    <source>
        <dbReference type="EMBL" id="KAF2766792.1"/>
    </source>
</evidence>
<sequence length="162" mass="17421">MFVQSRQFQEYSALTSSLTSLRDKHLRTSMSLPGDFGSGGSRAGGSGGILNGNSFSKAPSQAPPPLRRTRSGFFEEHNEDEDEAFRNHDSDTIASPEKSLAQTQRLREMQAQQLRHFAAQTMMQRALMVGGPPVLAMPGPLGGAFGASMYPGPWFGGGGRGM</sequence>
<dbReference type="Proteomes" id="UP000799436">
    <property type="component" value="Unassembled WGS sequence"/>
</dbReference>
<dbReference type="EMBL" id="ML995866">
    <property type="protein sequence ID" value="KAF2766792.1"/>
    <property type="molecule type" value="Genomic_DNA"/>
</dbReference>
<evidence type="ECO:0000256" key="1">
    <source>
        <dbReference type="SAM" id="MobiDB-lite"/>
    </source>
</evidence>
<proteinExistence type="predicted"/>
<feature type="region of interest" description="Disordered" evidence="1">
    <location>
        <begin position="32"/>
        <end position="95"/>
    </location>
</feature>